<name>A0A9D7SC44_9BACT</name>
<reference evidence="3 4" key="1">
    <citation type="submission" date="2020-10" db="EMBL/GenBank/DDBJ databases">
        <title>Connecting structure to function with the recovery of over 1000 high-quality activated sludge metagenome-assembled genomes encoding full-length rRNA genes using long-read sequencing.</title>
        <authorList>
            <person name="Singleton C.M."/>
            <person name="Petriglieri F."/>
            <person name="Kristensen J.M."/>
            <person name="Kirkegaard R.H."/>
            <person name="Michaelsen T.Y."/>
            <person name="Andersen M.H."/>
            <person name="Karst S.M."/>
            <person name="Dueholm M.S."/>
            <person name="Nielsen P.H."/>
            <person name="Albertsen M."/>
        </authorList>
    </citation>
    <scope>NUCLEOTIDE SEQUENCE [LARGE SCALE GENOMIC DNA]</scope>
    <source>
        <strain evidence="3">Ribe_18-Q3-R11-54_BAT3C.373</strain>
    </source>
</reference>
<accession>A0A9D7SC44</accession>
<dbReference type="Gene3D" id="3.40.50.720">
    <property type="entry name" value="NAD(P)-binding Rossmann-like Domain"/>
    <property type="match status" value="1"/>
</dbReference>
<feature type="domain" description="NAD-dependent epimerase/dehydratase" evidence="2">
    <location>
        <begin position="3"/>
        <end position="212"/>
    </location>
</feature>
<comment type="similarity">
    <text evidence="1">Belongs to the NAD(P)-dependent epimerase/dehydratase family.</text>
</comment>
<comment type="caution">
    <text evidence="3">The sequence shown here is derived from an EMBL/GenBank/DDBJ whole genome shotgun (WGS) entry which is preliminary data.</text>
</comment>
<gene>
    <name evidence="3" type="ORF">IPO85_17460</name>
</gene>
<protein>
    <submittedName>
        <fullName evidence="3">NAD(P)-dependent oxidoreductase</fullName>
    </submittedName>
</protein>
<evidence type="ECO:0000259" key="2">
    <source>
        <dbReference type="Pfam" id="PF01370"/>
    </source>
</evidence>
<dbReference type="EMBL" id="JADKFW010000017">
    <property type="protein sequence ID" value="MBK9719266.1"/>
    <property type="molecule type" value="Genomic_DNA"/>
</dbReference>
<dbReference type="AlphaFoldDB" id="A0A9D7SC44"/>
<proteinExistence type="inferred from homology"/>
<dbReference type="Pfam" id="PF01370">
    <property type="entry name" value="Epimerase"/>
    <property type="match status" value="1"/>
</dbReference>
<dbReference type="PANTHER" id="PTHR43000">
    <property type="entry name" value="DTDP-D-GLUCOSE 4,6-DEHYDRATASE-RELATED"/>
    <property type="match status" value="1"/>
</dbReference>
<evidence type="ECO:0000313" key="3">
    <source>
        <dbReference type="EMBL" id="MBK9719266.1"/>
    </source>
</evidence>
<dbReference type="SUPFAM" id="SSF51735">
    <property type="entry name" value="NAD(P)-binding Rossmann-fold domains"/>
    <property type="match status" value="1"/>
</dbReference>
<dbReference type="InterPro" id="IPR036291">
    <property type="entry name" value="NAD(P)-bd_dom_sf"/>
</dbReference>
<dbReference type="InterPro" id="IPR001509">
    <property type="entry name" value="Epimerase_deHydtase"/>
</dbReference>
<evidence type="ECO:0000256" key="1">
    <source>
        <dbReference type="ARBA" id="ARBA00007637"/>
    </source>
</evidence>
<dbReference type="Proteomes" id="UP000808349">
    <property type="component" value="Unassembled WGS sequence"/>
</dbReference>
<evidence type="ECO:0000313" key="4">
    <source>
        <dbReference type="Proteomes" id="UP000808349"/>
    </source>
</evidence>
<organism evidence="3 4">
    <name type="scientific">Candidatus Defluviibacterium haderslevense</name>
    <dbReference type="NCBI Taxonomy" id="2981993"/>
    <lineage>
        <taxon>Bacteria</taxon>
        <taxon>Pseudomonadati</taxon>
        <taxon>Bacteroidota</taxon>
        <taxon>Saprospiria</taxon>
        <taxon>Saprospirales</taxon>
        <taxon>Saprospiraceae</taxon>
        <taxon>Candidatus Defluviibacterium</taxon>
    </lineage>
</organism>
<sequence length="276" mass="31341">MKVAITGGTGFVGRYVVEELLDRGLEVLVLTTSPDRVQQFHWRDKVIVIKADINLSISNEVLNQLNGIQKLIHLAWSGLPNYNNPIHFEKYLMPQYYFLKSIIEFGICDITISGTCFEYGKREGCITSDMLTNPNTYYGLAKDTLHKLLVLLQKNETFVLKWIRLFYLFGEGQAENTIVGSLNAAINNGHQTFNMSLGKQMRDYLSVQDAAKKLVNQAILVNDNCTVNCCSGIPISIESLVEKFVKQNNAKIELNKGYYPYNVYEPMSFWGHNDCD</sequence>